<sequence>MKKKDERKELEMKCINEYEHWRNLYRYGGQDPLYEDGINLDLTRNHIISYKRDMEKLDYFPEIYNKELPPEIDSKYMARADEIRAHAKKSFEIYKADENYQFLVKHRNDISSNDARDIRLTNVINYVDGLLMFILSDDLVGMRRHERPQIYQESFIKCREELEKLLTKEKSEEPEKLGQLSIFDFI</sequence>
<evidence type="ECO:0000313" key="2">
    <source>
        <dbReference type="EMBL" id="QOV19052.1"/>
    </source>
</evidence>
<gene>
    <name evidence="1" type="ORF">INP51_13200</name>
    <name evidence="2" type="ORF">INP51_13995</name>
</gene>
<dbReference type="KEGG" id="bliq:INP51_13200"/>
<evidence type="ECO:0000313" key="3">
    <source>
        <dbReference type="Proteomes" id="UP000593601"/>
    </source>
</evidence>
<dbReference type="AlphaFoldDB" id="A0A7M2RI64"/>
<name>A0A7M2RI64_9FIRM</name>
<protein>
    <submittedName>
        <fullName evidence="2">Uncharacterized protein</fullName>
    </submittedName>
</protein>
<dbReference type="KEGG" id="bliq:INP51_13995"/>
<dbReference type="EMBL" id="CP063304">
    <property type="protein sequence ID" value="QOV19052.1"/>
    <property type="molecule type" value="Genomic_DNA"/>
</dbReference>
<keyword evidence="3" id="KW-1185">Reference proteome</keyword>
<organism evidence="2 3">
    <name type="scientific">Blautia liquoris</name>
    <dbReference type="NCBI Taxonomy" id="2779518"/>
    <lineage>
        <taxon>Bacteria</taxon>
        <taxon>Bacillati</taxon>
        <taxon>Bacillota</taxon>
        <taxon>Clostridia</taxon>
        <taxon>Lachnospirales</taxon>
        <taxon>Lachnospiraceae</taxon>
        <taxon>Blautia</taxon>
    </lineage>
</organism>
<dbReference type="EMBL" id="CP063304">
    <property type="protein sequence ID" value="QOV18931.1"/>
    <property type="molecule type" value="Genomic_DNA"/>
</dbReference>
<proteinExistence type="predicted"/>
<accession>A0A7M2RI64</accession>
<dbReference type="Proteomes" id="UP000593601">
    <property type="component" value="Chromosome"/>
</dbReference>
<reference evidence="2 3" key="1">
    <citation type="submission" date="2020-10" db="EMBL/GenBank/DDBJ databases">
        <title>Blautia liquoris sp.nov., isolated from the mud in a fermentation cellar used for the production of Chinese strong-flavoured liquor.</title>
        <authorList>
            <person name="Lu L."/>
        </authorList>
    </citation>
    <scope>NUCLEOTIDE SEQUENCE [LARGE SCALE GENOMIC DNA]</scope>
    <source>
        <strain evidence="2 3">LZLJ-3</strain>
    </source>
</reference>
<evidence type="ECO:0000313" key="1">
    <source>
        <dbReference type="EMBL" id="QOV18931.1"/>
    </source>
</evidence>
<dbReference type="RefSeq" id="WP_193735291.1">
    <property type="nucleotide sequence ID" value="NZ_CP063304.1"/>
</dbReference>